<organism evidence="17 18">
    <name type="scientific">Melipona quadrifasciata</name>
    <dbReference type="NCBI Taxonomy" id="166423"/>
    <lineage>
        <taxon>Eukaryota</taxon>
        <taxon>Metazoa</taxon>
        <taxon>Ecdysozoa</taxon>
        <taxon>Arthropoda</taxon>
        <taxon>Hexapoda</taxon>
        <taxon>Insecta</taxon>
        <taxon>Pterygota</taxon>
        <taxon>Neoptera</taxon>
        <taxon>Endopterygota</taxon>
        <taxon>Hymenoptera</taxon>
        <taxon>Apocrita</taxon>
        <taxon>Aculeata</taxon>
        <taxon>Apoidea</taxon>
        <taxon>Anthophila</taxon>
        <taxon>Apidae</taxon>
        <taxon>Melipona</taxon>
    </lineage>
</organism>
<comment type="subcellular location">
    <subcellularLocation>
        <location evidence="4">Endoplasmic reticulum membrane</location>
        <topology evidence="4">Peripheral membrane protein</topology>
    </subcellularLocation>
    <subcellularLocation>
        <location evidence="3">Microsome membrane</location>
        <topology evidence="3">Peripheral membrane protein</topology>
    </subcellularLocation>
</comment>
<keyword evidence="7 14" id="KW-0479">Metal-binding</keyword>
<dbReference type="GO" id="GO:0005506">
    <property type="term" value="F:iron ion binding"/>
    <property type="evidence" value="ECO:0007669"/>
    <property type="project" value="InterPro"/>
</dbReference>
<dbReference type="InterPro" id="IPR002401">
    <property type="entry name" value="Cyt_P450_E_grp-I"/>
</dbReference>
<evidence type="ECO:0000313" key="17">
    <source>
        <dbReference type="EMBL" id="KOX73617.1"/>
    </source>
</evidence>
<keyword evidence="12 15" id="KW-0503">Monooxygenase</keyword>
<keyword evidence="13 16" id="KW-0472">Membrane</keyword>
<evidence type="ECO:0000256" key="13">
    <source>
        <dbReference type="ARBA" id="ARBA00023136"/>
    </source>
</evidence>
<evidence type="ECO:0000256" key="2">
    <source>
        <dbReference type="ARBA" id="ARBA00003690"/>
    </source>
</evidence>
<dbReference type="InterPro" id="IPR050476">
    <property type="entry name" value="Insect_CytP450_Detox"/>
</dbReference>
<dbReference type="GO" id="GO:0004497">
    <property type="term" value="F:monooxygenase activity"/>
    <property type="evidence" value="ECO:0007669"/>
    <property type="project" value="UniProtKB-KW"/>
</dbReference>
<feature type="transmembrane region" description="Helical" evidence="16">
    <location>
        <begin position="6"/>
        <end position="22"/>
    </location>
</feature>
<evidence type="ECO:0000256" key="4">
    <source>
        <dbReference type="ARBA" id="ARBA00004406"/>
    </source>
</evidence>
<evidence type="ECO:0000256" key="8">
    <source>
        <dbReference type="ARBA" id="ARBA00022824"/>
    </source>
</evidence>
<comment type="cofactor">
    <cofactor evidence="1 14">
        <name>heme</name>
        <dbReference type="ChEBI" id="CHEBI:30413"/>
    </cofactor>
</comment>
<dbReference type="GO" id="GO:0016705">
    <property type="term" value="F:oxidoreductase activity, acting on paired donors, with incorporation or reduction of molecular oxygen"/>
    <property type="evidence" value="ECO:0007669"/>
    <property type="project" value="InterPro"/>
</dbReference>
<evidence type="ECO:0000256" key="9">
    <source>
        <dbReference type="ARBA" id="ARBA00022848"/>
    </source>
</evidence>
<dbReference type="InterPro" id="IPR036396">
    <property type="entry name" value="Cyt_P450_sf"/>
</dbReference>
<evidence type="ECO:0000256" key="14">
    <source>
        <dbReference type="PIRSR" id="PIRSR602401-1"/>
    </source>
</evidence>
<dbReference type="OrthoDB" id="2789670at2759"/>
<keyword evidence="6 14" id="KW-0349">Heme</keyword>
<feature type="binding site" description="axial binding residue" evidence="14">
    <location>
        <position position="441"/>
    </location>
    <ligand>
        <name>heme</name>
        <dbReference type="ChEBI" id="CHEBI:30413"/>
    </ligand>
    <ligandPart>
        <name>Fe</name>
        <dbReference type="ChEBI" id="CHEBI:18248"/>
    </ligandPart>
</feature>
<dbReference type="InterPro" id="IPR001128">
    <property type="entry name" value="Cyt_P450"/>
</dbReference>
<evidence type="ECO:0000256" key="12">
    <source>
        <dbReference type="ARBA" id="ARBA00023033"/>
    </source>
</evidence>
<evidence type="ECO:0000256" key="3">
    <source>
        <dbReference type="ARBA" id="ARBA00004174"/>
    </source>
</evidence>
<dbReference type="CDD" id="cd11056">
    <property type="entry name" value="CYP6-like"/>
    <property type="match status" value="1"/>
</dbReference>
<dbReference type="STRING" id="166423.A0A0M8ZYN8"/>
<name>A0A0M8ZYN8_9HYME</name>
<dbReference type="GO" id="GO:0020037">
    <property type="term" value="F:heme binding"/>
    <property type="evidence" value="ECO:0007669"/>
    <property type="project" value="InterPro"/>
</dbReference>
<dbReference type="SUPFAM" id="SSF48264">
    <property type="entry name" value="Cytochrome P450"/>
    <property type="match status" value="1"/>
</dbReference>
<keyword evidence="10 15" id="KW-0560">Oxidoreductase</keyword>
<dbReference type="GO" id="GO:0005789">
    <property type="term" value="C:endoplasmic reticulum membrane"/>
    <property type="evidence" value="ECO:0007669"/>
    <property type="project" value="UniProtKB-SubCell"/>
</dbReference>
<dbReference type="Pfam" id="PF00067">
    <property type="entry name" value="p450"/>
    <property type="match status" value="1"/>
</dbReference>
<dbReference type="EMBL" id="KQ435794">
    <property type="protein sequence ID" value="KOX73617.1"/>
    <property type="molecule type" value="Genomic_DNA"/>
</dbReference>
<dbReference type="PROSITE" id="PS00086">
    <property type="entry name" value="CYTOCHROME_P450"/>
    <property type="match status" value="1"/>
</dbReference>
<evidence type="ECO:0000256" key="1">
    <source>
        <dbReference type="ARBA" id="ARBA00001971"/>
    </source>
</evidence>
<dbReference type="FunFam" id="1.10.630.10:FF:000182">
    <property type="entry name" value="Cytochrome P450 3A4"/>
    <property type="match status" value="1"/>
</dbReference>
<keyword evidence="16" id="KW-1133">Transmembrane helix</keyword>
<dbReference type="Proteomes" id="UP000053105">
    <property type="component" value="Unassembled WGS sequence"/>
</dbReference>
<keyword evidence="18" id="KW-1185">Reference proteome</keyword>
<comment type="function">
    <text evidence="2">May be involved in the metabolism of insect hormones and in the breakdown of synthetic insecticides.</text>
</comment>
<proteinExistence type="inferred from homology"/>
<evidence type="ECO:0000256" key="16">
    <source>
        <dbReference type="SAM" id="Phobius"/>
    </source>
</evidence>
<keyword evidence="8" id="KW-0256">Endoplasmic reticulum</keyword>
<dbReference type="Gene3D" id="1.10.630.10">
    <property type="entry name" value="Cytochrome P450"/>
    <property type="match status" value="1"/>
</dbReference>
<evidence type="ECO:0000313" key="18">
    <source>
        <dbReference type="Proteomes" id="UP000053105"/>
    </source>
</evidence>
<dbReference type="PRINTS" id="PR00385">
    <property type="entry name" value="P450"/>
</dbReference>
<sequence>MSPVLFALLAGVFSLLCLYLYLKHNYWKRNGIPTAKKCVPLVGHLLPIIMKRMNFSEFLRLAYEEQKDHSMFGIYKGTRPVLIVRDPNLVKMVLQSNFSHFHKNGRKIIAEVDPLLAKHPLFTHGETWLKNRNHLTRAFSNVRLKILFVAVSEVCKKFEEFLNERLKTSNKYEVDLKSLFTRFTGEVVAKGGLGIEGYCFKEEVGANAFHKLVGNTFAESLGTIITFHYPDINRLLKIRFLAKSIDRYFRNVVSENLKIRRNDSTPRNDFLQLMIDLEKTGDVIDEENVTAHAVSLYLEGLETTSITMNYICHDLAANPEIQEKLRKEVKSTIEKHGSLTYEALKNMTYMNQVINESQRLHSAVGFLPKICSEEFELQGSDGLTYRIKPGMEVNVSIFGLHTDPKYWVNPDVFDPERFNDERKQTIEKMTFLPFNVGPRMCVGMRMALLQTKACVATLLSNYKLELSPRTQLPLKLSPHYFMSEPVGGNWVYISKL</sequence>
<protein>
    <submittedName>
        <fullName evidence="17">Cytochrome P450 9e2</fullName>
    </submittedName>
</protein>
<dbReference type="InterPro" id="IPR017972">
    <property type="entry name" value="Cyt_P450_CS"/>
</dbReference>
<evidence type="ECO:0000256" key="10">
    <source>
        <dbReference type="ARBA" id="ARBA00023002"/>
    </source>
</evidence>
<dbReference type="PANTHER" id="PTHR24292">
    <property type="entry name" value="CYTOCHROME P450"/>
    <property type="match status" value="1"/>
</dbReference>
<dbReference type="PRINTS" id="PR00463">
    <property type="entry name" value="EP450I"/>
</dbReference>
<keyword evidence="11 14" id="KW-0408">Iron</keyword>
<keyword evidence="16" id="KW-0812">Transmembrane</keyword>
<reference evidence="17 18" key="1">
    <citation type="submission" date="2015-07" db="EMBL/GenBank/DDBJ databases">
        <title>The genome of Melipona quadrifasciata.</title>
        <authorList>
            <person name="Pan H."/>
            <person name="Kapheim K."/>
        </authorList>
    </citation>
    <scope>NUCLEOTIDE SEQUENCE [LARGE SCALE GENOMIC DNA]</scope>
    <source>
        <strain evidence="17">0111107301</strain>
        <tissue evidence="17">Whole body</tissue>
    </source>
</reference>
<comment type="similarity">
    <text evidence="5 15">Belongs to the cytochrome P450 family.</text>
</comment>
<evidence type="ECO:0000256" key="6">
    <source>
        <dbReference type="ARBA" id="ARBA00022617"/>
    </source>
</evidence>
<evidence type="ECO:0000256" key="5">
    <source>
        <dbReference type="ARBA" id="ARBA00010617"/>
    </source>
</evidence>
<evidence type="ECO:0000256" key="7">
    <source>
        <dbReference type="ARBA" id="ARBA00022723"/>
    </source>
</evidence>
<gene>
    <name evidence="17" type="ORF">WN51_13694</name>
</gene>
<accession>A0A0M8ZYN8</accession>
<keyword evidence="9" id="KW-0492">Microsome</keyword>
<evidence type="ECO:0000256" key="15">
    <source>
        <dbReference type="RuleBase" id="RU000461"/>
    </source>
</evidence>
<dbReference type="AlphaFoldDB" id="A0A0M8ZYN8"/>
<dbReference type="PANTHER" id="PTHR24292:SF84">
    <property type="entry name" value="CYTOCHROME P450 28A5-RELATED"/>
    <property type="match status" value="1"/>
</dbReference>
<evidence type="ECO:0000256" key="11">
    <source>
        <dbReference type="ARBA" id="ARBA00023004"/>
    </source>
</evidence>